<dbReference type="PANTHER" id="PTHR32385:SF15">
    <property type="entry name" value="INOSITOL PHOSPHOCERAMIDE MANNOSYLTRANSFERASE 1"/>
    <property type="match status" value="1"/>
</dbReference>
<accession>A0ABW5XUZ9</accession>
<evidence type="ECO:0000313" key="2">
    <source>
        <dbReference type="EMBL" id="MFD2866778.1"/>
    </source>
</evidence>
<keyword evidence="3" id="KW-1185">Reference proteome</keyword>
<dbReference type="InterPro" id="IPR029044">
    <property type="entry name" value="Nucleotide-diphossugar_trans"/>
</dbReference>
<proteinExistence type="predicted"/>
<dbReference type="InterPro" id="IPR007577">
    <property type="entry name" value="GlycoTrfase_DXD_sugar-bd_CS"/>
</dbReference>
<dbReference type="Pfam" id="PF04488">
    <property type="entry name" value="Gly_transf_sug"/>
    <property type="match status" value="1"/>
</dbReference>
<name>A0ABW5XUZ9_9SPHI</name>
<dbReference type="SUPFAM" id="SSF53448">
    <property type="entry name" value="Nucleotide-diphospho-sugar transferases"/>
    <property type="match status" value="1"/>
</dbReference>
<evidence type="ECO:0000256" key="1">
    <source>
        <dbReference type="ARBA" id="ARBA00022679"/>
    </source>
</evidence>
<keyword evidence="1" id="KW-0808">Transferase</keyword>
<reference evidence="3" key="1">
    <citation type="journal article" date="2019" name="Int. J. Syst. Evol. Microbiol.">
        <title>The Global Catalogue of Microorganisms (GCM) 10K type strain sequencing project: providing services to taxonomists for standard genome sequencing and annotation.</title>
        <authorList>
            <consortium name="The Broad Institute Genomics Platform"/>
            <consortium name="The Broad Institute Genome Sequencing Center for Infectious Disease"/>
            <person name="Wu L."/>
            <person name="Ma J."/>
        </authorList>
    </citation>
    <scope>NUCLEOTIDE SEQUENCE [LARGE SCALE GENOMIC DNA]</scope>
    <source>
        <strain evidence="3">KCTC 52232</strain>
    </source>
</reference>
<dbReference type="InterPro" id="IPR051706">
    <property type="entry name" value="Glycosyltransferase_domain"/>
</dbReference>
<evidence type="ECO:0000313" key="3">
    <source>
        <dbReference type="Proteomes" id="UP001597601"/>
    </source>
</evidence>
<organism evidence="2 3">
    <name type="scientific">Mucilaginibacter antarcticus</name>
    <dbReference type="NCBI Taxonomy" id="1855725"/>
    <lineage>
        <taxon>Bacteria</taxon>
        <taxon>Pseudomonadati</taxon>
        <taxon>Bacteroidota</taxon>
        <taxon>Sphingobacteriia</taxon>
        <taxon>Sphingobacteriales</taxon>
        <taxon>Sphingobacteriaceae</taxon>
        <taxon>Mucilaginibacter</taxon>
    </lineage>
</organism>
<gene>
    <name evidence="2" type="ORF">ACFSYC_18930</name>
</gene>
<sequence>MVKNIIHQITGPRANDFINLCLNSWHFLKDHGFEIITWDDESIKNFIKEKAPFALMAFEQARNHGEASDIARYLIIYHHGGYYVDWDIKLTRIDLFLNLHREFRNGYLLIDPKTGVISSEHFAASANEGYLLKITHDIINTFNNGDRPLMDTPSYSGPNRMKVSLQKHNGSRQTVIPIKTVFEYDYWEIKKADGKGRSKPMIHYWLNTWVLANHAKYPITNQ</sequence>
<dbReference type="EMBL" id="JBHUON010000035">
    <property type="protein sequence ID" value="MFD2866778.1"/>
    <property type="molecule type" value="Genomic_DNA"/>
</dbReference>
<dbReference type="RefSeq" id="WP_377130424.1">
    <property type="nucleotide sequence ID" value="NZ_JBHUHN010000002.1"/>
</dbReference>
<dbReference type="Gene3D" id="3.90.550.20">
    <property type="match status" value="1"/>
</dbReference>
<protein>
    <submittedName>
        <fullName evidence="2">Glycosyltransferase family 32 protein</fullName>
    </submittedName>
</protein>
<comment type="caution">
    <text evidence="2">The sequence shown here is derived from an EMBL/GenBank/DDBJ whole genome shotgun (WGS) entry which is preliminary data.</text>
</comment>
<dbReference type="PANTHER" id="PTHR32385">
    <property type="entry name" value="MANNOSYL PHOSPHORYLINOSITOL CERAMIDE SYNTHASE"/>
    <property type="match status" value="1"/>
</dbReference>
<dbReference type="Proteomes" id="UP001597601">
    <property type="component" value="Unassembled WGS sequence"/>
</dbReference>